<dbReference type="SMART" id="SM00326">
    <property type="entry name" value="SH3"/>
    <property type="match status" value="1"/>
</dbReference>
<evidence type="ECO:0000313" key="7">
    <source>
        <dbReference type="Proteomes" id="UP000007431"/>
    </source>
</evidence>
<dbReference type="Pfam" id="PF00018">
    <property type="entry name" value="SH3_1"/>
    <property type="match status" value="1"/>
</dbReference>
<dbReference type="AlphaFoldDB" id="D8PLL9"/>
<dbReference type="Pfam" id="PF04366">
    <property type="entry name" value="Ysc84"/>
    <property type="match status" value="1"/>
</dbReference>
<dbReference type="HOGENOM" id="CLU_015320_2_0_1"/>
<protein>
    <recommendedName>
        <fullName evidence="5">SH3 domain-containing protein</fullName>
    </recommendedName>
</protein>
<dbReference type="InParanoid" id="D8PLL9"/>
<dbReference type="FunCoup" id="D8PLL9">
    <property type="interactions" value="38"/>
</dbReference>
<dbReference type="InterPro" id="IPR033643">
    <property type="entry name" value="SYLF_SH3YL1-like"/>
</dbReference>
<dbReference type="GO" id="GO:0051015">
    <property type="term" value="F:actin filament binding"/>
    <property type="evidence" value="ECO:0007669"/>
    <property type="project" value="TreeGrafter"/>
</dbReference>
<dbReference type="EMBL" id="GL377302">
    <property type="protein sequence ID" value="EFJ04083.1"/>
    <property type="molecule type" value="Genomic_DNA"/>
</dbReference>
<dbReference type="STRING" id="578458.D8PLL9"/>
<evidence type="ECO:0000256" key="1">
    <source>
        <dbReference type="ARBA" id="ARBA00007761"/>
    </source>
</evidence>
<evidence type="ECO:0000259" key="5">
    <source>
        <dbReference type="PROSITE" id="PS50002"/>
    </source>
</evidence>
<keyword evidence="7" id="KW-1185">Reference proteome</keyword>
<dbReference type="Gene3D" id="2.30.30.40">
    <property type="entry name" value="SH3 Domains"/>
    <property type="match status" value="1"/>
</dbReference>
<dbReference type="CDD" id="cd11525">
    <property type="entry name" value="SYLF_SH3YL1_like"/>
    <property type="match status" value="1"/>
</dbReference>
<dbReference type="InterPro" id="IPR001452">
    <property type="entry name" value="SH3_domain"/>
</dbReference>
<dbReference type="GO" id="GO:0051017">
    <property type="term" value="P:actin filament bundle assembly"/>
    <property type="evidence" value="ECO:0007669"/>
    <property type="project" value="TreeGrafter"/>
</dbReference>
<accession>D8PLL9</accession>
<feature type="region of interest" description="Disordered" evidence="4">
    <location>
        <begin position="241"/>
        <end position="277"/>
    </location>
</feature>
<dbReference type="InterPro" id="IPR051702">
    <property type="entry name" value="SH3_domain_YSC84-like"/>
</dbReference>
<dbReference type="GO" id="GO:0051666">
    <property type="term" value="P:actin cortical patch localization"/>
    <property type="evidence" value="ECO:0007669"/>
    <property type="project" value="TreeGrafter"/>
</dbReference>
<feature type="region of interest" description="Disordered" evidence="4">
    <location>
        <begin position="351"/>
        <end position="374"/>
    </location>
</feature>
<sequence length="437" mass="46121">MKFNSPIPQSLPKECAKAAKIFQSFVDSANNGLDGIIPREIIEHAKGFAIFSVFKAGFLFSARAGSGVVIARLDNGSWSAPSAIGTAGVGFGSQAGAEVTDFLIVLNTRSAIKSFMAAGSLTLGGNMSIALGPLGRNGEALGSLNTKGKMAAMYSYSKTRGLFGGLSLEGSVIVDREDANYQAYGTSVSAKQLLSGAIEPPAWARPLIQTLEARTGLPGNRPWVHDRSVSDFGTGTGYAFGGLGSGGNTPSTPAQLKKKRKDGGKIQFPPESWNETADDYFGSTMSRRYDDTATNATASFGTKFESDFVPEDEGRRHPHLTNKPASNDLYGNAPNDLFGDYSPPPSPPIALNGGRSTTSPKPHIAPKPELTRPLGPGEGVARAIALYNFDAVEPGDLSFAKGDVITVTKKSQSTDDWWRGKANGKEGNFPANFVEVV</sequence>
<dbReference type="PRINTS" id="PR00452">
    <property type="entry name" value="SH3DOMAIN"/>
</dbReference>
<dbReference type="FunFam" id="2.30.30.40:FF:000100">
    <property type="entry name" value="SH3 domain-containing YSC84-like protein 1"/>
    <property type="match status" value="1"/>
</dbReference>
<dbReference type="PANTHER" id="PTHR15629">
    <property type="entry name" value="SH3YL1 PROTEIN"/>
    <property type="match status" value="1"/>
</dbReference>
<dbReference type="GO" id="GO:0030479">
    <property type="term" value="C:actin cortical patch"/>
    <property type="evidence" value="ECO:0007669"/>
    <property type="project" value="TreeGrafter"/>
</dbReference>
<feature type="region of interest" description="Disordered" evidence="4">
    <location>
        <begin position="308"/>
        <end position="329"/>
    </location>
</feature>
<name>D8PLL9_SCHCM</name>
<organism evidence="7">
    <name type="scientific">Schizophyllum commune (strain H4-8 / FGSC 9210)</name>
    <name type="common">Split gill fungus</name>
    <dbReference type="NCBI Taxonomy" id="578458"/>
    <lineage>
        <taxon>Eukaryota</taxon>
        <taxon>Fungi</taxon>
        <taxon>Dikarya</taxon>
        <taxon>Basidiomycota</taxon>
        <taxon>Agaricomycotina</taxon>
        <taxon>Agaricomycetes</taxon>
        <taxon>Agaricomycetidae</taxon>
        <taxon>Agaricales</taxon>
        <taxon>Schizophyllaceae</taxon>
        <taxon>Schizophyllum</taxon>
    </lineage>
</organism>
<evidence type="ECO:0000256" key="2">
    <source>
        <dbReference type="ARBA" id="ARBA00022443"/>
    </source>
</evidence>
<evidence type="ECO:0000256" key="4">
    <source>
        <dbReference type="SAM" id="MobiDB-lite"/>
    </source>
</evidence>
<evidence type="ECO:0000313" key="6">
    <source>
        <dbReference type="EMBL" id="EFJ04083.1"/>
    </source>
</evidence>
<dbReference type="Proteomes" id="UP000007431">
    <property type="component" value="Unassembled WGS sequence"/>
</dbReference>
<dbReference type="InterPro" id="IPR007461">
    <property type="entry name" value="Ysc84_actin-binding"/>
</dbReference>
<gene>
    <name evidence="6" type="ORF">SCHCODRAFT_65138</name>
</gene>
<feature type="domain" description="SH3" evidence="5">
    <location>
        <begin position="378"/>
        <end position="437"/>
    </location>
</feature>
<reference evidence="6 7" key="1">
    <citation type="journal article" date="2010" name="Nat. Biotechnol.">
        <title>Genome sequence of the model mushroom Schizophyllum commune.</title>
        <authorList>
            <person name="Ohm R.A."/>
            <person name="de Jong J.F."/>
            <person name="Lugones L.G."/>
            <person name="Aerts A."/>
            <person name="Kothe E."/>
            <person name="Stajich J.E."/>
            <person name="de Vries R.P."/>
            <person name="Record E."/>
            <person name="Levasseur A."/>
            <person name="Baker S.E."/>
            <person name="Bartholomew K.A."/>
            <person name="Coutinho P.M."/>
            <person name="Erdmann S."/>
            <person name="Fowler T.J."/>
            <person name="Gathman A.C."/>
            <person name="Lombard V."/>
            <person name="Henrissat B."/>
            <person name="Knabe N."/>
            <person name="Kuees U."/>
            <person name="Lilly W.W."/>
            <person name="Lindquist E."/>
            <person name="Lucas S."/>
            <person name="Magnuson J.K."/>
            <person name="Piumi F."/>
            <person name="Raudaskoski M."/>
            <person name="Salamov A."/>
            <person name="Schmutz J."/>
            <person name="Schwarze F.W.M.R."/>
            <person name="vanKuyk P.A."/>
            <person name="Horton J.S."/>
            <person name="Grigoriev I.V."/>
            <person name="Woesten H.A.B."/>
        </authorList>
    </citation>
    <scope>NUCLEOTIDE SEQUENCE [LARGE SCALE GENOMIC DNA]</scope>
    <source>
        <strain evidence="7">H4-8 / FGSC 9210</strain>
    </source>
</reference>
<dbReference type="SUPFAM" id="SSF50044">
    <property type="entry name" value="SH3-domain"/>
    <property type="match status" value="1"/>
</dbReference>
<dbReference type="PROSITE" id="PS50002">
    <property type="entry name" value="SH3"/>
    <property type="match status" value="1"/>
</dbReference>
<proteinExistence type="inferred from homology"/>
<dbReference type="InterPro" id="IPR036028">
    <property type="entry name" value="SH3-like_dom_sf"/>
</dbReference>
<dbReference type="PANTHER" id="PTHR15629:SF2">
    <property type="entry name" value="SH3 DOMAIN-CONTAINING YSC84-LIKE PROTEIN 1"/>
    <property type="match status" value="1"/>
</dbReference>
<dbReference type="GO" id="GO:0035091">
    <property type="term" value="F:phosphatidylinositol binding"/>
    <property type="evidence" value="ECO:0007669"/>
    <property type="project" value="TreeGrafter"/>
</dbReference>
<keyword evidence="2 3" id="KW-0728">SH3 domain</keyword>
<dbReference type="VEuPathDB" id="FungiDB:SCHCODRAFT_02609372"/>
<comment type="similarity">
    <text evidence="1">Belongs to the SH3YL1 family.</text>
</comment>
<dbReference type="eggNOG" id="KOG1843">
    <property type="taxonomic scope" value="Eukaryota"/>
</dbReference>
<dbReference type="OMA" id="SNCKARN"/>
<evidence type="ECO:0000256" key="3">
    <source>
        <dbReference type="PROSITE-ProRule" id="PRU00192"/>
    </source>
</evidence>